<dbReference type="Proteomes" id="UP001201985">
    <property type="component" value="Unassembled WGS sequence"/>
</dbReference>
<name>A0ABS9W9L2_9PROT</name>
<dbReference type="EMBL" id="JALBUU010000042">
    <property type="protein sequence ID" value="MCI0755678.1"/>
    <property type="molecule type" value="Genomic_DNA"/>
</dbReference>
<proteinExistence type="predicted"/>
<gene>
    <name evidence="1" type="ORF">MON41_18505</name>
</gene>
<sequence length="70" mass="7473">MTKIEAKATAAALAAIDAVKLSNKLPDAGHHQRLTVTSTPAEHEQFVAELQTKLWNARFCAGLLKAGLCT</sequence>
<dbReference type="RefSeq" id="WP_241793545.1">
    <property type="nucleotide sequence ID" value="NZ_JALBUU010000042.1"/>
</dbReference>
<reference evidence="1 2" key="1">
    <citation type="submission" date="2022-03" db="EMBL/GenBank/DDBJ databases">
        <title>Complete genome analysis of Roseomonas KG 17.1 : a prolific producer of plant growth promoters.</title>
        <authorList>
            <person name="Saadouli I."/>
            <person name="Najjari A."/>
            <person name="Mosbah A."/>
            <person name="Ouzari H.I."/>
        </authorList>
    </citation>
    <scope>NUCLEOTIDE SEQUENCE [LARGE SCALE GENOMIC DNA]</scope>
    <source>
        <strain evidence="1 2">KG17-1</strain>
    </source>
</reference>
<comment type="caution">
    <text evidence="1">The sequence shown here is derived from an EMBL/GenBank/DDBJ whole genome shotgun (WGS) entry which is preliminary data.</text>
</comment>
<protein>
    <submittedName>
        <fullName evidence="1">Uncharacterized protein</fullName>
    </submittedName>
</protein>
<evidence type="ECO:0000313" key="1">
    <source>
        <dbReference type="EMBL" id="MCI0755678.1"/>
    </source>
</evidence>
<evidence type="ECO:0000313" key="2">
    <source>
        <dbReference type="Proteomes" id="UP001201985"/>
    </source>
</evidence>
<keyword evidence="2" id="KW-1185">Reference proteome</keyword>
<accession>A0ABS9W9L2</accession>
<organism evidence="1 2">
    <name type="scientific">Teichococcus vastitatis</name>
    <dbReference type="NCBI Taxonomy" id="2307076"/>
    <lineage>
        <taxon>Bacteria</taxon>
        <taxon>Pseudomonadati</taxon>
        <taxon>Pseudomonadota</taxon>
        <taxon>Alphaproteobacteria</taxon>
        <taxon>Acetobacterales</taxon>
        <taxon>Roseomonadaceae</taxon>
        <taxon>Roseomonas</taxon>
    </lineage>
</organism>